<evidence type="ECO:0000256" key="4">
    <source>
        <dbReference type="ARBA" id="ARBA00022692"/>
    </source>
</evidence>
<dbReference type="Proteomes" id="UP001596380">
    <property type="component" value="Unassembled WGS sequence"/>
</dbReference>
<feature type="transmembrane region" description="Helical" evidence="7">
    <location>
        <begin position="239"/>
        <end position="260"/>
    </location>
</feature>
<feature type="transmembrane region" description="Helical" evidence="7">
    <location>
        <begin position="370"/>
        <end position="390"/>
    </location>
</feature>
<keyword evidence="4 7" id="KW-0812">Transmembrane</keyword>
<dbReference type="PANTHER" id="PTHR23501:SF1">
    <property type="entry name" value="TRANSPORT PROTEIN HSRA-RELATED"/>
    <property type="match status" value="1"/>
</dbReference>
<dbReference type="InterPro" id="IPR020846">
    <property type="entry name" value="MFS_dom"/>
</dbReference>
<dbReference type="CDD" id="cd17503">
    <property type="entry name" value="MFS_LmrB_MDR_like"/>
    <property type="match status" value="1"/>
</dbReference>
<comment type="subcellular location">
    <subcellularLocation>
        <location evidence="1">Cell membrane</location>
        <topology evidence="1">Multi-pass membrane protein</topology>
    </subcellularLocation>
</comment>
<evidence type="ECO:0000256" key="1">
    <source>
        <dbReference type="ARBA" id="ARBA00004651"/>
    </source>
</evidence>
<dbReference type="RefSeq" id="WP_378044048.1">
    <property type="nucleotide sequence ID" value="NZ_JBHSXE010000001.1"/>
</dbReference>
<dbReference type="PANTHER" id="PTHR23501">
    <property type="entry name" value="MAJOR FACILITATOR SUPERFAMILY"/>
    <property type="match status" value="1"/>
</dbReference>
<evidence type="ECO:0000256" key="3">
    <source>
        <dbReference type="ARBA" id="ARBA00022475"/>
    </source>
</evidence>
<accession>A0ABW2CD24</accession>
<evidence type="ECO:0000256" key="7">
    <source>
        <dbReference type="SAM" id="Phobius"/>
    </source>
</evidence>
<dbReference type="InterPro" id="IPR001958">
    <property type="entry name" value="Tet-R_TetA/multi-R_MdtG-like"/>
</dbReference>
<gene>
    <name evidence="9" type="ORF">ACFQKB_07850</name>
</gene>
<sequence length="504" mass="52007">MTTPPPDKASDQAGFDRHLWRLALVVVLGAIMTVLDTTIVNVALPTLGTDFDASLSTIQWVATGYTLALSMAIPLTGWSVQRFGARTMWLTSLVLFIGGSLLCGVAWSVPSLIAFRVLQGIGGGMLMPVGQTMLARAAGPGRMGRVMSIVSVPAMLAPALGPLLGGVIVDHLSWRWLFYVNVPFCAAALLAAVLMLPRDTDRDRASRLDVLGMMLLSPGLAALVYGLSEAGNGASLTGARFLTSVIAGGVLVLAFGAHALRKGSGALIDLRLLRTRAFTTATGGFFLYGGAVFGLMILIPLFARIVRGDSALESGWLLAPMGVGAMVTMLIGGRLTDRYGARWIGSGGVAIVLAGALALTTIDASGGRSLLMGAMLVVGLGHGLIAPALMAAAYQGLPPASVPAATAGSNVLIRIGSSFGTAAAAVVLQIAIRSEIPGASGNLNDAAANHGPRTPALLTDAFTETFWWTAAVLLVALVPVLIIPRRKREPDTKTESGAPTPANA</sequence>
<keyword evidence="6 7" id="KW-0472">Membrane</keyword>
<feature type="transmembrane region" description="Helical" evidence="7">
    <location>
        <begin position="60"/>
        <end position="80"/>
    </location>
</feature>
<comment type="caution">
    <text evidence="9">The sequence shown here is derived from an EMBL/GenBank/DDBJ whole genome shotgun (WGS) entry which is preliminary data.</text>
</comment>
<feature type="transmembrane region" description="Helical" evidence="7">
    <location>
        <begin position="281"/>
        <end position="303"/>
    </location>
</feature>
<evidence type="ECO:0000313" key="10">
    <source>
        <dbReference type="Proteomes" id="UP001596380"/>
    </source>
</evidence>
<feature type="transmembrane region" description="Helical" evidence="7">
    <location>
        <begin position="208"/>
        <end position="227"/>
    </location>
</feature>
<evidence type="ECO:0000256" key="5">
    <source>
        <dbReference type="ARBA" id="ARBA00022989"/>
    </source>
</evidence>
<feature type="transmembrane region" description="Helical" evidence="7">
    <location>
        <begin position="465"/>
        <end position="483"/>
    </location>
</feature>
<dbReference type="NCBIfam" id="TIGR00711">
    <property type="entry name" value="efflux_EmrB"/>
    <property type="match status" value="1"/>
</dbReference>
<dbReference type="Gene3D" id="1.20.1250.20">
    <property type="entry name" value="MFS general substrate transporter like domains"/>
    <property type="match status" value="1"/>
</dbReference>
<evidence type="ECO:0000259" key="8">
    <source>
        <dbReference type="PROSITE" id="PS50850"/>
    </source>
</evidence>
<dbReference type="Gene3D" id="1.20.1720.10">
    <property type="entry name" value="Multidrug resistance protein D"/>
    <property type="match status" value="1"/>
</dbReference>
<proteinExistence type="predicted"/>
<feature type="transmembrane region" description="Helical" evidence="7">
    <location>
        <begin position="315"/>
        <end position="331"/>
    </location>
</feature>
<dbReference type="PROSITE" id="PS50850">
    <property type="entry name" value="MFS"/>
    <property type="match status" value="1"/>
</dbReference>
<dbReference type="InterPro" id="IPR011701">
    <property type="entry name" value="MFS"/>
</dbReference>
<dbReference type="InterPro" id="IPR036259">
    <property type="entry name" value="MFS_trans_sf"/>
</dbReference>
<feature type="transmembrane region" description="Helical" evidence="7">
    <location>
        <begin position="343"/>
        <end position="364"/>
    </location>
</feature>
<keyword evidence="5 7" id="KW-1133">Transmembrane helix</keyword>
<feature type="transmembrane region" description="Helical" evidence="7">
    <location>
        <begin position="87"/>
        <end position="107"/>
    </location>
</feature>
<evidence type="ECO:0000256" key="2">
    <source>
        <dbReference type="ARBA" id="ARBA00022448"/>
    </source>
</evidence>
<evidence type="ECO:0000313" key="9">
    <source>
        <dbReference type="EMBL" id="MFC6879676.1"/>
    </source>
</evidence>
<dbReference type="InterPro" id="IPR004638">
    <property type="entry name" value="EmrB-like"/>
</dbReference>
<name>A0ABW2CD24_9ACTN</name>
<feature type="transmembrane region" description="Helical" evidence="7">
    <location>
        <begin position="20"/>
        <end position="40"/>
    </location>
</feature>
<feature type="domain" description="Major facilitator superfamily (MFS) profile" evidence="8">
    <location>
        <begin position="22"/>
        <end position="488"/>
    </location>
</feature>
<dbReference type="PRINTS" id="PR01035">
    <property type="entry name" value="TCRTETA"/>
</dbReference>
<feature type="transmembrane region" description="Helical" evidence="7">
    <location>
        <begin position="411"/>
        <end position="432"/>
    </location>
</feature>
<keyword evidence="2" id="KW-0813">Transport</keyword>
<protein>
    <submittedName>
        <fullName evidence="9">MDR family MFS transporter</fullName>
    </submittedName>
</protein>
<keyword evidence="3" id="KW-1003">Cell membrane</keyword>
<feature type="transmembrane region" description="Helical" evidence="7">
    <location>
        <begin position="146"/>
        <end position="164"/>
    </location>
</feature>
<evidence type="ECO:0000256" key="6">
    <source>
        <dbReference type="ARBA" id="ARBA00023136"/>
    </source>
</evidence>
<dbReference type="SUPFAM" id="SSF103473">
    <property type="entry name" value="MFS general substrate transporter"/>
    <property type="match status" value="1"/>
</dbReference>
<dbReference type="EMBL" id="JBHSXS010000003">
    <property type="protein sequence ID" value="MFC6879676.1"/>
    <property type="molecule type" value="Genomic_DNA"/>
</dbReference>
<reference evidence="10" key="1">
    <citation type="journal article" date="2019" name="Int. J. Syst. Evol. Microbiol.">
        <title>The Global Catalogue of Microorganisms (GCM) 10K type strain sequencing project: providing services to taxonomists for standard genome sequencing and annotation.</title>
        <authorList>
            <consortium name="The Broad Institute Genomics Platform"/>
            <consortium name="The Broad Institute Genome Sequencing Center for Infectious Disease"/>
            <person name="Wu L."/>
            <person name="Ma J."/>
        </authorList>
    </citation>
    <scope>NUCLEOTIDE SEQUENCE [LARGE SCALE GENOMIC DNA]</scope>
    <source>
        <strain evidence="10">JCM 3369</strain>
    </source>
</reference>
<feature type="transmembrane region" description="Helical" evidence="7">
    <location>
        <begin position="113"/>
        <end position="134"/>
    </location>
</feature>
<feature type="transmembrane region" description="Helical" evidence="7">
    <location>
        <begin position="176"/>
        <end position="196"/>
    </location>
</feature>
<organism evidence="9 10">
    <name type="scientific">Actinomadura yumaensis</name>
    <dbReference type="NCBI Taxonomy" id="111807"/>
    <lineage>
        <taxon>Bacteria</taxon>
        <taxon>Bacillati</taxon>
        <taxon>Actinomycetota</taxon>
        <taxon>Actinomycetes</taxon>
        <taxon>Streptosporangiales</taxon>
        <taxon>Thermomonosporaceae</taxon>
        <taxon>Actinomadura</taxon>
    </lineage>
</organism>
<keyword evidence="10" id="KW-1185">Reference proteome</keyword>
<dbReference type="Pfam" id="PF07690">
    <property type="entry name" value="MFS_1"/>
    <property type="match status" value="1"/>
</dbReference>